<evidence type="ECO:0000256" key="9">
    <source>
        <dbReference type="ARBA" id="ARBA00023316"/>
    </source>
</evidence>
<evidence type="ECO:0000256" key="10">
    <source>
        <dbReference type="SAM" id="Phobius"/>
    </source>
</evidence>
<dbReference type="EMBL" id="LBRB01000003">
    <property type="protein sequence ID" value="KKP89089.1"/>
    <property type="molecule type" value="Genomic_DNA"/>
</dbReference>
<evidence type="ECO:0000256" key="3">
    <source>
        <dbReference type="ARBA" id="ARBA00022475"/>
    </source>
</evidence>
<evidence type="ECO:0000256" key="6">
    <source>
        <dbReference type="ARBA" id="ARBA00022984"/>
    </source>
</evidence>
<dbReference type="AlphaFoldDB" id="A0A0G0D4G7"/>
<keyword evidence="4 10" id="KW-0812">Transmembrane</keyword>
<evidence type="ECO:0000259" key="12">
    <source>
        <dbReference type="Pfam" id="PF03717"/>
    </source>
</evidence>
<dbReference type="GO" id="GO:0071972">
    <property type="term" value="F:peptidoglycan L,D-transpeptidase activity"/>
    <property type="evidence" value="ECO:0007669"/>
    <property type="project" value="TreeGrafter"/>
</dbReference>
<dbReference type="GO" id="GO:0005886">
    <property type="term" value="C:plasma membrane"/>
    <property type="evidence" value="ECO:0007669"/>
    <property type="project" value="UniProtKB-SubCell"/>
</dbReference>
<comment type="subcellular location">
    <subcellularLocation>
        <location evidence="2">Cell membrane</location>
    </subcellularLocation>
    <subcellularLocation>
        <location evidence="1">Membrane</location>
        <topology evidence="1">Single-pass membrane protein</topology>
    </subcellularLocation>
</comment>
<feature type="non-terminal residue" evidence="13">
    <location>
        <position position="446"/>
    </location>
</feature>
<sequence length="446" mass="49966">MKRKFYKPNNFDKIESNSHEFSVEIKPLDQQPIINNPASTGLIRWYLLTCIVFVIILFRLSYLQITEGKINQRLAEGNRIRLQEITAPRGNFYDREGNLLSLNVAQSNLVIYPLEISKNYQDKLVILNKISEVCDLDFVDVAKNVLKINSVEPIIIKPKLDHQESLNLQIKIKGITGIEVENIPIKKYQNIPGIGHILGYIGKVSEEDLKTDKTLSYTDLVGKSGLEKTYNSDLRGKNGFKKNEVNSRGVLQRMISQKYPEIGSDLYLSISSKLQIKANELLKKTLEEKKLSKGVVIVSNPQTGKILSMLSLPDFDANLMQESKDEIDKIFSDSNNPLLNRAIAGQYPSGSSIKPIIAASALQENIVNSSYAVDTPSEITIGDSTFPDWKDHGMTDIERAIAESNNIFFYMLGGGWKNIRGLGVEGIEKYLKLFGFGNDTGIDLTG</sequence>
<dbReference type="SUPFAM" id="SSF56601">
    <property type="entry name" value="beta-lactamase/transpeptidase-like"/>
    <property type="match status" value="1"/>
</dbReference>
<dbReference type="InterPro" id="IPR036138">
    <property type="entry name" value="PBP_dimer_sf"/>
</dbReference>
<dbReference type="Proteomes" id="UP000034316">
    <property type="component" value="Unassembled WGS sequence"/>
</dbReference>
<protein>
    <submittedName>
        <fullName evidence="13">Penicillin-binding protein 2</fullName>
    </submittedName>
</protein>
<dbReference type="PANTHER" id="PTHR30627:SF2">
    <property type="entry name" value="PEPTIDOGLYCAN D,D-TRANSPEPTIDASE MRDA"/>
    <property type="match status" value="1"/>
</dbReference>
<evidence type="ECO:0000259" key="11">
    <source>
        <dbReference type="Pfam" id="PF00905"/>
    </source>
</evidence>
<keyword evidence="5" id="KW-0133">Cell shape</keyword>
<evidence type="ECO:0000313" key="13">
    <source>
        <dbReference type="EMBL" id="KKP89089.1"/>
    </source>
</evidence>
<dbReference type="Gene3D" id="3.90.1310.10">
    <property type="entry name" value="Penicillin-binding protein 2a (Domain 2)"/>
    <property type="match status" value="1"/>
</dbReference>
<keyword evidence="8 10" id="KW-0472">Membrane</keyword>
<dbReference type="GO" id="GO:0008658">
    <property type="term" value="F:penicillin binding"/>
    <property type="evidence" value="ECO:0007669"/>
    <property type="project" value="InterPro"/>
</dbReference>
<evidence type="ECO:0000256" key="8">
    <source>
        <dbReference type="ARBA" id="ARBA00023136"/>
    </source>
</evidence>
<dbReference type="Gene3D" id="3.30.1390.30">
    <property type="entry name" value="Penicillin-binding protein 2a, domain 3"/>
    <property type="match status" value="1"/>
</dbReference>
<dbReference type="PANTHER" id="PTHR30627">
    <property type="entry name" value="PEPTIDOGLYCAN D,D-TRANSPEPTIDASE"/>
    <property type="match status" value="1"/>
</dbReference>
<feature type="domain" description="Penicillin-binding protein dimerisation" evidence="12">
    <location>
        <begin position="85"/>
        <end position="251"/>
    </location>
</feature>
<dbReference type="Pfam" id="PF00905">
    <property type="entry name" value="Transpeptidase"/>
    <property type="match status" value="1"/>
</dbReference>
<dbReference type="GO" id="GO:0071555">
    <property type="term" value="P:cell wall organization"/>
    <property type="evidence" value="ECO:0007669"/>
    <property type="project" value="UniProtKB-KW"/>
</dbReference>
<accession>A0A0G0D4G7</accession>
<evidence type="ECO:0000313" key="14">
    <source>
        <dbReference type="Proteomes" id="UP000034316"/>
    </source>
</evidence>
<evidence type="ECO:0000256" key="7">
    <source>
        <dbReference type="ARBA" id="ARBA00022989"/>
    </source>
</evidence>
<dbReference type="Pfam" id="PF03717">
    <property type="entry name" value="PBP_dimer"/>
    <property type="match status" value="1"/>
</dbReference>
<feature type="transmembrane region" description="Helical" evidence="10">
    <location>
        <begin position="45"/>
        <end position="63"/>
    </location>
</feature>
<dbReference type="Gene3D" id="3.40.710.10">
    <property type="entry name" value="DD-peptidase/beta-lactamase superfamily"/>
    <property type="match status" value="1"/>
</dbReference>
<dbReference type="InterPro" id="IPR005311">
    <property type="entry name" value="PBP_dimer"/>
</dbReference>
<dbReference type="STRING" id="1618333.UR93_C0003G0026"/>
<dbReference type="GO" id="GO:0008360">
    <property type="term" value="P:regulation of cell shape"/>
    <property type="evidence" value="ECO:0007669"/>
    <property type="project" value="UniProtKB-KW"/>
</dbReference>
<dbReference type="GO" id="GO:0009252">
    <property type="term" value="P:peptidoglycan biosynthetic process"/>
    <property type="evidence" value="ECO:0007669"/>
    <property type="project" value="UniProtKB-KW"/>
</dbReference>
<feature type="domain" description="Penicillin-binding protein transpeptidase" evidence="11">
    <location>
        <begin position="294"/>
        <end position="446"/>
    </location>
</feature>
<evidence type="ECO:0000256" key="5">
    <source>
        <dbReference type="ARBA" id="ARBA00022960"/>
    </source>
</evidence>
<keyword evidence="3" id="KW-1003">Cell membrane</keyword>
<dbReference type="InterPro" id="IPR001460">
    <property type="entry name" value="PCN-bd_Tpept"/>
</dbReference>
<evidence type="ECO:0000256" key="2">
    <source>
        <dbReference type="ARBA" id="ARBA00004236"/>
    </source>
</evidence>
<evidence type="ECO:0000256" key="1">
    <source>
        <dbReference type="ARBA" id="ARBA00004167"/>
    </source>
</evidence>
<dbReference type="InterPro" id="IPR050515">
    <property type="entry name" value="Beta-lactam/transpept"/>
</dbReference>
<dbReference type="SUPFAM" id="SSF56519">
    <property type="entry name" value="Penicillin binding protein dimerisation domain"/>
    <property type="match status" value="1"/>
</dbReference>
<proteinExistence type="predicted"/>
<reference evidence="13 14" key="1">
    <citation type="journal article" date="2015" name="Nature">
        <title>rRNA introns, odd ribosomes, and small enigmatic genomes across a large radiation of phyla.</title>
        <authorList>
            <person name="Brown C.T."/>
            <person name="Hug L.A."/>
            <person name="Thomas B.C."/>
            <person name="Sharon I."/>
            <person name="Castelle C.J."/>
            <person name="Singh A."/>
            <person name="Wilkins M.J."/>
            <person name="Williams K.H."/>
            <person name="Banfield J.F."/>
        </authorList>
    </citation>
    <scope>NUCLEOTIDE SEQUENCE [LARGE SCALE GENOMIC DNA]</scope>
</reference>
<keyword evidence="9" id="KW-0961">Cell wall biogenesis/degradation</keyword>
<name>A0A0G0D4G7_9BACT</name>
<organism evidence="13 14">
    <name type="scientific">Berkelbacteria bacterium GW2011_GWA2_35_9</name>
    <dbReference type="NCBI Taxonomy" id="1618333"/>
    <lineage>
        <taxon>Bacteria</taxon>
        <taxon>Candidatus Berkelbacteria</taxon>
    </lineage>
</organism>
<keyword evidence="6" id="KW-0573">Peptidoglycan synthesis</keyword>
<keyword evidence="7 10" id="KW-1133">Transmembrane helix</keyword>
<dbReference type="InterPro" id="IPR012338">
    <property type="entry name" value="Beta-lactam/transpept-like"/>
</dbReference>
<comment type="caution">
    <text evidence="13">The sequence shown here is derived from an EMBL/GenBank/DDBJ whole genome shotgun (WGS) entry which is preliminary data.</text>
</comment>
<gene>
    <name evidence="13" type="ORF">UR93_C0003G0026</name>
</gene>
<evidence type="ECO:0000256" key="4">
    <source>
        <dbReference type="ARBA" id="ARBA00022692"/>
    </source>
</evidence>